<keyword evidence="1" id="KW-0472">Membrane</keyword>
<name>A0A0K0KA06_9BILA</name>
<dbReference type="AlphaFoldDB" id="A0A0K0KA06"/>
<sequence length="50" mass="6247">MPHMANLPWTFYYASIPLMIVYLKFFKFFNPLPPFNFKQSWTNKTMPWKW</sequence>
<accession>A0A0K0KA06</accession>
<feature type="transmembrane region" description="Helical" evidence="1">
    <location>
        <begin position="12"/>
        <end position="29"/>
    </location>
</feature>
<protein>
    <submittedName>
        <fullName evidence="2">ATP synthase F0 subunit 8</fullName>
    </submittedName>
</protein>
<organism evidence="2">
    <name type="scientific">Pseudobiotus spinifer</name>
    <dbReference type="NCBI Taxonomy" id="1477120"/>
    <lineage>
        <taxon>Eukaryota</taxon>
        <taxon>Metazoa</taxon>
        <taxon>Ecdysozoa</taxon>
        <taxon>Tardigrada</taxon>
        <taxon>Eutardigrada</taxon>
        <taxon>Parachela</taxon>
        <taxon>Isohypsibioidea</taxon>
        <taxon>Doryphoribiidae</taxon>
        <taxon>Pseudobiotus</taxon>
    </lineage>
</organism>
<evidence type="ECO:0000256" key="1">
    <source>
        <dbReference type="SAM" id="Phobius"/>
    </source>
</evidence>
<gene>
    <name evidence="2" type="primary">ATP8</name>
</gene>
<keyword evidence="1" id="KW-1133">Transmembrane helix</keyword>
<reference evidence="2" key="1">
    <citation type="submission" date="2013-12" db="EMBL/GenBank/DDBJ databases">
        <authorList>
            <person name="Schubert J."/>
        </authorList>
    </citation>
    <scope>NUCLEOTIDE SEQUENCE</scope>
</reference>
<keyword evidence="2" id="KW-0496">Mitochondrion</keyword>
<evidence type="ECO:0000313" key="2">
    <source>
        <dbReference type="EMBL" id="AHZ34690.1"/>
    </source>
</evidence>
<proteinExistence type="predicted"/>
<keyword evidence="1" id="KW-0812">Transmembrane</keyword>
<geneLocation type="mitochondrion" evidence="2"/>
<dbReference type="EMBL" id="KF938944">
    <property type="protein sequence ID" value="AHZ34690.1"/>
    <property type="molecule type" value="Genomic_DNA"/>
</dbReference>